<dbReference type="AlphaFoldDB" id="A0A6D2L5S0"/>
<proteinExistence type="predicted"/>
<dbReference type="EMBL" id="CACVBM020001840">
    <property type="protein sequence ID" value="CAA7060972.1"/>
    <property type="molecule type" value="Genomic_DNA"/>
</dbReference>
<comment type="caution">
    <text evidence="1">The sequence shown here is derived from an EMBL/GenBank/DDBJ whole genome shotgun (WGS) entry which is preliminary data.</text>
</comment>
<gene>
    <name evidence="1" type="ORF">MERR_LOCUS48208</name>
</gene>
<evidence type="ECO:0000313" key="2">
    <source>
        <dbReference type="Proteomes" id="UP000467841"/>
    </source>
</evidence>
<sequence>MCRVKGELADMFYERWLHDRHLDSVCVLHNWRISDHHVDRINVENAGKISSFEFNPQWSVNLDAYRFVEETWRTTDECMSDCDGSPRSD</sequence>
<accession>A0A6D2L5S0</accession>
<reference evidence="1" key="1">
    <citation type="submission" date="2020-01" db="EMBL/GenBank/DDBJ databases">
        <authorList>
            <person name="Mishra B."/>
        </authorList>
    </citation>
    <scope>NUCLEOTIDE SEQUENCE [LARGE SCALE GENOMIC DNA]</scope>
</reference>
<organism evidence="1 2">
    <name type="scientific">Microthlaspi erraticum</name>
    <dbReference type="NCBI Taxonomy" id="1685480"/>
    <lineage>
        <taxon>Eukaryota</taxon>
        <taxon>Viridiplantae</taxon>
        <taxon>Streptophyta</taxon>
        <taxon>Embryophyta</taxon>
        <taxon>Tracheophyta</taxon>
        <taxon>Spermatophyta</taxon>
        <taxon>Magnoliopsida</taxon>
        <taxon>eudicotyledons</taxon>
        <taxon>Gunneridae</taxon>
        <taxon>Pentapetalae</taxon>
        <taxon>rosids</taxon>
        <taxon>malvids</taxon>
        <taxon>Brassicales</taxon>
        <taxon>Brassicaceae</taxon>
        <taxon>Coluteocarpeae</taxon>
        <taxon>Microthlaspi</taxon>
    </lineage>
</organism>
<keyword evidence="2" id="KW-1185">Reference proteome</keyword>
<evidence type="ECO:0000313" key="1">
    <source>
        <dbReference type="EMBL" id="CAA7060972.1"/>
    </source>
</evidence>
<name>A0A6D2L5S0_9BRAS</name>
<dbReference type="Proteomes" id="UP000467841">
    <property type="component" value="Unassembled WGS sequence"/>
</dbReference>
<dbReference type="OrthoDB" id="1931061at2759"/>
<protein>
    <submittedName>
        <fullName evidence="1">Uncharacterized protein</fullName>
    </submittedName>
</protein>